<dbReference type="PANTHER" id="PTHR10434:SF11">
    <property type="entry name" value="1-ACYL-SN-GLYCEROL-3-PHOSPHATE ACYLTRANSFERASE"/>
    <property type="match status" value="1"/>
</dbReference>
<dbReference type="EMBL" id="FWXV01000014">
    <property type="protein sequence ID" value="SMD26438.1"/>
    <property type="molecule type" value="Genomic_DNA"/>
</dbReference>
<organism evidence="5 6">
    <name type="scientific">Kibdelosporangium aridum</name>
    <dbReference type="NCBI Taxonomy" id="2030"/>
    <lineage>
        <taxon>Bacteria</taxon>
        <taxon>Bacillati</taxon>
        <taxon>Actinomycetota</taxon>
        <taxon>Actinomycetes</taxon>
        <taxon>Pseudonocardiales</taxon>
        <taxon>Pseudonocardiaceae</taxon>
        <taxon>Kibdelosporangium</taxon>
    </lineage>
</organism>
<evidence type="ECO:0000256" key="1">
    <source>
        <dbReference type="ARBA" id="ARBA00022679"/>
    </source>
</evidence>
<evidence type="ECO:0000256" key="2">
    <source>
        <dbReference type="ARBA" id="ARBA00023315"/>
    </source>
</evidence>
<keyword evidence="3" id="KW-1133">Transmembrane helix</keyword>
<proteinExistence type="predicted"/>
<dbReference type="InterPro" id="IPR002123">
    <property type="entry name" value="Plipid/glycerol_acylTrfase"/>
</dbReference>
<sequence>MILVSAIFWSVIVLTCPVFFAGAVLVWLVTAPFDRRRSALHLYTCAWAVCYVRLNPLWRLRTSGRELLPWHGGAILAANHASTFDIIVLFDLFRPFKWVSKAEMFRIPFIGWNMRLNGYMSLVRGDRASVRRVMARCDELLDAGSPVMFFPEGRRSEDGTLQPFKDGAFDLAIRHQVPLYPIAVHGTRKALPKHGFILRHNVDVRVEVLSPLSPTDFADVASLREETRRRIAAALAENGNAS</sequence>
<evidence type="ECO:0000313" key="6">
    <source>
        <dbReference type="Proteomes" id="UP000192674"/>
    </source>
</evidence>
<dbReference type="SMART" id="SM00563">
    <property type="entry name" value="PlsC"/>
    <property type="match status" value="1"/>
</dbReference>
<keyword evidence="2 5" id="KW-0012">Acyltransferase</keyword>
<gene>
    <name evidence="5" type="ORF">SAMN05661093_10021</name>
</gene>
<reference evidence="5 6" key="1">
    <citation type="submission" date="2017-04" db="EMBL/GenBank/DDBJ databases">
        <authorList>
            <person name="Afonso C.L."/>
            <person name="Miller P.J."/>
            <person name="Scott M.A."/>
            <person name="Spackman E."/>
            <person name="Goraichik I."/>
            <person name="Dimitrov K.M."/>
            <person name="Suarez D.L."/>
            <person name="Swayne D.E."/>
        </authorList>
    </citation>
    <scope>NUCLEOTIDE SEQUENCE [LARGE SCALE GENOMIC DNA]</scope>
    <source>
        <strain evidence="5 6">DSM 43828</strain>
    </source>
</reference>
<evidence type="ECO:0000259" key="4">
    <source>
        <dbReference type="SMART" id="SM00563"/>
    </source>
</evidence>
<dbReference type="Pfam" id="PF01553">
    <property type="entry name" value="Acyltransferase"/>
    <property type="match status" value="1"/>
</dbReference>
<keyword evidence="1 5" id="KW-0808">Transferase</keyword>
<accession>A0A1Y5Y6G2</accession>
<evidence type="ECO:0000256" key="3">
    <source>
        <dbReference type="SAM" id="Phobius"/>
    </source>
</evidence>
<dbReference type="GO" id="GO:0006654">
    <property type="term" value="P:phosphatidic acid biosynthetic process"/>
    <property type="evidence" value="ECO:0007669"/>
    <property type="project" value="TreeGrafter"/>
</dbReference>
<dbReference type="PANTHER" id="PTHR10434">
    <property type="entry name" value="1-ACYL-SN-GLYCEROL-3-PHOSPHATE ACYLTRANSFERASE"/>
    <property type="match status" value="1"/>
</dbReference>
<evidence type="ECO:0000313" key="5">
    <source>
        <dbReference type="EMBL" id="SMD26438.1"/>
    </source>
</evidence>
<name>A0A1Y5Y6G2_KIBAR</name>
<dbReference type="GO" id="GO:0003841">
    <property type="term" value="F:1-acylglycerol-3-phosphate O-acyltransferase activity"/>
    <property type="evidence" value="ECO:0007669"/>
    <property type="project" value="TreeGrafter"/>
</dbReference>
<keyword evidence="3" id="KW-0472">Membrane</keyword>
<dbReference type="CDD" id="cd07989">
    <property type="entry name" value="LPLAT_AGPAT-like"/>
    <property type="match status" value="1"/>
</dbReference>
<dbReference type="RefSeq" id="WP_084434186.1">
    <property type="nucleotide sequence ID" value="NZ_FWXV01000014.1"/>
</dbReference>
<dbReference type="SUPFAM" id="SSF69593">
    <property type="entry name" value="Glycerol-3-phosphate (1)-acyltransferase"/>
    <property type="match status" value="1"/>
</dbReference>
<keyword evidence="6" id="KW-1185">Reference proteome</keyword>
<feature type="domain" description="Phospholipid/glycerol acyltransferase" evidence="4">
    <location>
        <begin position="74"/>
        <end position="187"/>
    </location>
</feature>
<dbReference type="OrthoDB" id="9808424at2"/>
<protein>
    <submittedName>
        <fullName evidence="5">1-acyl-sn-glycerol-3-phosphate acyltransferase</fullName>
    </submittedName>
</protein>
<dbReference type="AlphaFoldDB" id="A0A1Y5Y6G2"/>
<dbReference type="Proteomes" id="UP000192674">
    <property type="component" value="Unassembled WGS sequence"/>
</dbReference>
<feature type="transmembrane region" description="Helical" evidence="3">
    <location>
        <begin position="6"/>
        <end position="28"/>
    </location>
</feature>
<keyword evidence="3" id="KW-0812">Transmembrane</keyword>